<evidence type="ECO:0000256" key="2">
    <source>
        <dbReference type="PROSITE-ProRule" id="PRU00192"/>
    </source>
</evidence>
<dbReference type="InterPro" id="IPR036028">
    <property type="entry name" value="SH3-like_dom_sf"/>
</dbReference>
<feature type="region of interest" description="Disordered" evidence="3">
    <location>
        <begin position="135"/>
        <end position="268"/>
    </location>
</feature>
<dbReference type="GO" id="GO:0071933">
    <property type="term" value="F:Arp2/3 complex binding"/>
    <property type="evidence" value="ECO:0007669"/>
    <property type="project" value="TreeGrafter"/>
</dbReference>
<feature type="compositionally biased region" description="Acidic residues" evidence="3">
    <location>
        <begin position="248"/>
        <end position="258"/>
    </location>
</feature>
<dbReference type="SMR" id="A0A482XIH6"/>
<evidence type="ECO:0000313" key="5">
    <source>
        <dbReference type="EMBL" id="RZF45572.1"/>
    </source>
</evidence>
<dbReference type="GO" id="GO:0006897">
    <property type="term" value="P:endocytosis"/>
    <property type="evidence" value="ECO:0007669"/>
    <property type="project" value="TreeGrafter"/>
</dbReference>
<dbReference type="InterPro" id="IPR016024">
    <property type="entry name" value="ARM-type_fold"/>
</dbReference>
<feature type="domain" description="SH3" evidence="4">
    <location>
        <begin position="29"/>
        <end position="91"/>
    </location>
</feature>
<evidence type="ECO:0000259" key="4">
    <source>
        <dbReference type="PROSITE" id="PS50002"/>
    </source>
</evidence>
<comment type="caution">
    <text evidence="5">The sequence shown here is derived from an EMBL/GenBank/DDBJ whole genome shotgun (WGS) entry which is preliminary data.</text>
</comment>
<dbReference type="FunCoup" id="A0A482XIH6">
    <property type="interactions" value="61"/>
</dbReference>
<dbReference type="PANTHER" id="PTHR13357:SF1">
    <property type="entry name" value="NCK-INTERACTING PROTEIN WITH SH3 DOMAIN"/>
    <property type="match status" value="1"/>
</dbReference>
<dbReference type="Gene3D" id="2.30.30.40">
    <property type="entry name" value="SH3 Domains"/>
    <property type="match status" value="1"/>
</dbReference>
<dbReference type="InParanoid" id="A0A482XIH6"/>
<dbReference type="InterPro" id="IPR018556">
    <property type="entry name" value="SPIN90/Ldb17_LRD"/>
</dbReference>
<dbReference type="Pfam" id="PF09431">
    <property type="entry name" value="SPIN90_LRD"/>
    <property type="match status" value="1"/>
</dbReference>
<dbReference type="InterPro" id="IPR001452">
    <property type="entry name" value="SH3_domain"/>
</dbReference>
<dbReference type="OrthoDB" id="445362at2759"/>
<name>A0A482XIH6_LAOST</name>
<gene>
    <name evidence="5" type="ORF">LSTR_LSTR010973</name>
</gene>
<reference evidence="5 6" key="1">
    <citation type="journal article" date="2017" name="Gigascience">
        <title>Genome sequence of the small brown planthopper, Laodelphax striatellus.</title>
        <authorList>
            <person name="Zhu J."/>
            <person name="Jiang F."/>
            <person name="Wang X."/>
            <person name="Yang P."/>
            <person name="Bao Y."/>
            <person name="Zhao W."/>
            <person name="Wang W."/>
            <person name="Lu H."/>
            <person name="Wang Q."/>
            <person name="Cui N."/>
            <person name="Li J."/>
            <person name="Chen X."/>
            <person name="Luo L."/>
            <person name="Yu J."/>
            <person name="Kang L."/>
            <person name="Cui F."/>
        </authorList>
    </citation>
    <scope>NUCLEOTIDE SEQUENCE [LARGE SCALE GENOMIC DNA]</scope>
    <source>
        <strain evidence="5">Lst14</strain>
    </source>
</reference>
<proteinExistence type="predicted"/>
<dbReference type="SUPFAM" id="SSF48371">
    <property type="entry name" value="ARM repeat"/>
    <property type="match status" value="1"/>
</dbReference>
<dbReference type="AlphaFoldDB" id="A0A482XIH6"/>
<evidence type="ECO:0000256" key="3">
    <source>
        <dbReference type="SAM" id="MobiDB-lite"/>
    </source>
</evidence>
<dbReference type="PROSITE" id="PS50002">
    <property type="entry name" value="SH3"/>
    <property type="match status" value="1"/>
</dbReference>
<sequence>MSGQTLKSQADAGECVGIPDGAVSQGGGGGGEVLRALYDFKATIEQTLDFARHDIFILHSSSNTKKNWWHVINAQGKVGYIPSNYVETVQVSSNYLVSFITRCMQCIERSLPAGGGGESGGGKRHQLLKELAERRRRAEGGMRSPIPPRPPTRGPATSCPASPYANASAAAAPSPTKTLKKSATVGQSIGSSVKPAVETPPANESAPNLPSANQSEALPEPTNQQDAQPEESINQEETEPESTNQEVTEPESTNEGEADSQKEATVDEISAEDTYRLVQKVRFHTELSFEMSRVAVGVVASNLLQLLPAHASPALEQLLGRLRGGGGEGLGGFTPPHHLLDSSHDAERLSVVLAELVACKEDAQQRSWELYEDEDAIMEYLAEFTSIIKNADPAISRRVLSRDKCWQLEAVLDYYQMEVRWTIRSRLLDAFLAVCALHRTFVLLFLNSVLPVELARDMQSNVKDVPKLINSAKLLTVILSMGEPMPIPHLEQLGEEFVDFLLLLIEDPPEGNEQISEEFFVVLVSYNLQFVPQSSNIVVEALAKMTHATNFTEKLLFMLNREDDPVRAITQQKKYANSVLKLIVDIFVSRKAANLFYTNDINVLIDIIVRQLTDLSPGDEKRSQYLELCRLVLRNTDYAESQHRCDDLHKCFIHIFCEEGDASRPDQALVRDISNEFPHYFKT</sequence>
<dbReference type="InterPro" id="IPR030125">
    <property type="entry name" value="SPIN90/Ldb17"/>
</dbReference>
<feature type="compositionally biased region" description="Polar residues" evidence="3">
    <location>
        <begin position="205"/>
        <end position="227"/>
    </location>
</feature>
<feature type="compositionally biased region" description="Low complexity" evidence="3">
    <location>
        <begin position="154"/>
        <end position="175"/>
    </location>
</feature>
<keyword evidence="1 2" id="KW-0728">SH3 domain</keyword>
<dbReference type="SMART" id="SM00326">
    <property type="entry name" value="SH3"/>
    <property type="match status" value="1"/>
</dbReference>
<dbReference type="EMBL" id="QKKF02008759">
    <property type="protein sequence ID" value="RZF45572.1"/>
    <property type="molecule type" value="Genomic_DNA"/>
</dbReference>
<dbReference type="Proteomes" id="UP000291343">
    <property type="component" value="Unassembled WGS sequence"/>
</dbReference>
<evidence type="ECO:0000256" key="1">
    <source>
        <dbReference type="ARBA" id="ARBA00022443"/>
    </source>
</evidence>
<dbReference type="SUPFAM" id="SSF50044">
    <property type="entry name" value="SH3-domain"/>
    <property type="match status" value="1"/>
</dbReference>
<protein>
    <recommendedName>
        <fullName evidence="4">SH3 domain-containing protein</fullName>
    </recommendedName>
</protein>
<keyword evidence="6" id="KW-1185">Reference proteome</keyword>
<evidence type="ECO:0000313" key="6">
    <source>
        <dbReference type="Proteomes" id="UP000291343"/>
    </source>
</evidence>
<organism evidence="5 6">
    <name type="scientific">Laodelphax striatellus</name>
    <name type="common">Small brown planthopper</name>
    <name type="synonym">Delphax striatella</name>
    <dbReference type="NCBI Taxonomy" id="195883"/>
    <lineage>
        <taxon>Eukaryota</taxon>
        <taxon>Metazoa</taxon>
        <taxon>Ecdysozoa</taxon>
        <taxon>Arthropoda</taxon>
        <taxon>Hexapoda</taxon>
        <taxon>Insecta</taxon>
        <taxon>Pterygota</taxon>
        <taxon>Neoptera</taxon>
        <taxon>Paraneoptera</taxon>
        <taxon>Hemiptera</taxon>
        <taxon>Auchenorrhyncha</taxon>
        <taxon>Fulgoroidea</taxon>
        <taxon>Delphacidae</taxon>
        <taxon>Criomorphinae</taxon>
        <taxon>Laodelphax</taxon>
    </lineage>
</organism>
<dbReference type="Pfam" id="PF00018">
    <property type="entry name" value="SH3_1"/>
    <property type="match status" value="1"/>
</dbReference>
<dbReference type="PANTHER" id="PTHR13357">
    <property type="entry name" value="SH3 ADAPTER PROTEIN SPIN90 NCK INTERACTING PROTEIN WITH SH3 DOMAIN"/>
    <property type="match status" value="1"/>
</dbReference>
<accession>A0A482XIH6</accession>
<dbReference type="STRING" id="195883.A0A482XIH6"/>